<evidence type="ECO:0000256" key="1">
    <source>
        <dbReference type="ARBA" id="ARBA00023098"/>
    </source>
</evidence>
<evidence type="ECO:0000313" key="8">
    <source>
        <dbReference type="RefSeq" id="XP_022726731.1"/>
    </source>
</evidence>
<dbReference type="PANTHER" id="PTHR12406">
    <property type="entry name" value="CALCIUM-INDEPENDENT PHOSPHOLIPASE A2 IPLA2 -RELATED"/>
    <property type="match status" value="1"/>
</dbReference>
<keyword evidence="1 2" id="KW-0443">Lipid metabolism</keyword>
<dbReference type="Proteomes" id="UP000515121">
    <property type="component" value="Unplaced"/>
</dbReference>
<keyword evidence="7" id="KW-1185">Reference proteome</keyword>
<feature type="active site" description="Proton acceptor" evidence="2">
    <location>
        <position position="343"/>
    </location>
</feature>
<feature type="region of interest" description="Disordered" evidence="4">
    <location>
        <begin position="72"/>
        <end position="93"/>
    </location>
</feature>
<feature type="non-terminal residue" evidence="8">
    <location>
        <position position="1"/>
    </location>
</feature>
<dbReference type="PROSITE" id="PS51635">
    <property type="entry name" value="PNPLA"/>
    <property type="match status" value="1"/>
</dbReference>
<dbReference type="GO" id="GO:0019433">
    <property type="term" value="P:triglyceride catabolic process"/>
    <property type="evidence" value="ECO:0007669"/>
    <property type="project" value="TreeGrafter"/>
</dbReference>
<dbReference type="GO" id="GO:0004806">
    <property type="term" value="F:triacylglycerol lipase activity"/>
    <property type="evidence" value="ECO:0007669"/>
    <property type="project" value="TreeGrafter"/>
</dbReference>
<dbReference type="InterPro" id="IPR033562">
    <property type="entry name" value="PLPL"/>
</dbReference>
<feature type="short sequence motif" description="DGA/G" evidence="2">
    <location>
        <begin position="343"/>
        <end position="345"/>
    </location>
</feature>
<feature type="short sequence motif" description="GXSXG" evidence="2">
    <location>
        <begin position="225"/>
        <end position="229"/>
    </location>
</feature>
<keyword evidence="2 3" id="KW-0378">Hydrolase</keyword>
<sequence>LNKKKENFKNEIPQAAKLGLLFFHFFCFNGSFHFFSFFSHTFPSSSPSASDPRLTRGCTISPRPHAFAFFPNSYKNNNLTTPPSQDKNEKLSSSEKKSFAVATGELFLGIASRLIKNSYNNSFHDNSGSTIPLFDRPRKRINESGLGNSEQNDKERIGLVMEDEIEPEVIWEQRIKDIEAEKERRVVTSPGFSFSAAGLLFPYHLGVAQFLIEKGYIKETTPLAGSSAGAIVCAVIASGASMQEALKATKVLADNCRLKGTAFRLGAVLRDILDEFLPHDVHTRSNGRVRVAVTQILWRPRGLLVDQFNSKEDLINAVITSSFIPGYLAPRPATMFRNRLCIDGGLTLFMPPTSASKTVRVCAFPASRLGLQGIGISPDCNPENRATGRELFNWALEPADDYILDRLFELGYLDAAVWAEQNPIENIVADESPLVENGSAK</sequence>
<keyword evidence="5" id="KW-0812">Transmembrane</keyword>
<dbReference type="CDD" id="cd07224">
    <property type="entry name" value="Pat_like"/>
    <property type="match status" value="1"/>
</dbReference>
<dbReference type="InterPro" id="IPR016035">
    <property type="entry name" value="Acyl_Trfase/lysoPLipase"/>
</dbReference>
<dbReference type="GO" id="GO:0005811">
    <property type="term" value="C:lipid droplet"/>
    <property type="evidence" value="ECO:0007669"/>
    <property type="project" value="TreeGrafter"/>
</dbReference>
<proteinExistence type="inferred from homology"/>
<dbReference type="SUPFAM" id="SSF52151">
    <property type="entry name" value="FabD/lysophospholipase-like"/>
    <property type="match status" value="1"/>
</dbReference>
<comment type="function">
    <text evidence="3">Lipolytic acyl hydrolase (LAH).</text>
</comment>
<protein>
    <recommendedName>
        <fullName evidence="3">Patatin</fullName>
        <ecNumber evidence="3">3.1.1.-</ecNumber>
    </recommendedName>
</protein>
<dbReference type="GeneID" id="111282760"/>
<dbReference type="GO" id="GO:0005737">
    <property type="term" value="C:cytoplasm"/>
    <property type="evidence" value="ECO:0007669"/>
    <property type="project" value="TreeGrafter"/>
</dbReference>
<dbReference type="Gene3D" id="3.40.1090.10">
    <property type="entry name" value="Cytosolic phospholipase A2 catalytic domain"/>
    <property type="match status" value="1"/>
</dbReference>
<reference evidence="8" key="1">
    <citation type="submission" date="2025-08" db="UniProtKB">
        <authorList>
            <consortium name="RefSeq"/>
        </authorList>
    </citation>
    <scope>IDENTIFICATION</scope>
    <source>
        <tissue evidence="8">Fruit stalk</tissue>
    </source>
</reference>
<feature type="transmembrane region" description="Helical" evidence="5">
    <location>
        <begin position="20"/>
        <end position="38"/>
    </location>
</feature>
<dbReference type="PANTHER" id="PTHR12406:SF7">
    <property type="entry name" value="PATATIN-LIKE PHOSPHOLIPASE DOMAIN-CONTAINING PROTEIN 4"/>
    <property type="match status" value="1"/>
</dbReference>
<evidence type="ECO:0000256" key="3">
    <source>
        <dbReference type="RuleBase" id="RU361262"/>
    </source>
</evidence>
<evidence type="ECO:0000259" key="6">
    <source>
        <dbReference type="PROSITE" id="PS51635"/>
    </source>
</evidence>
<accession>A0A6P5XFQ0</accession>
<dbReference type="GO" id="GO:0055088">
    <property type="term" value="P:lipid homeostasis"/>
    <property type="evidence" value="ECO:0007669"/>
    <property type="project" value="TreeGrafter"/>
</dbReference>
<feature type="active site" description="Nucleophile" evidence="2">
    <location>
        <position position="227"/>
    </location>
</feature>
<feature type="domain" description="PNPLA" evidence="6">
    <location>
        <begin position="192"/>
        <end position="357"/>
    </location>
</feature>
<dbReference type="FunFam" id="3.40.1090.10:FF:000028">
    <property type="entry name" value="Patatin"/>
    <property type="match status" value="1"/>
</dbReference>
<name>A0A6P5XFQ0_DURZI</name>
<dbReference type="EC" id="3.1.1.-" evidence="3"/>
<dbReference type="AlphaFoldDB" id="A0A6P5XFQ0"/>
<keyword evidence="2 3" id="KW-0442">Lipid degradation</keyword>
<dbReference type="GO" id="GO:0016020">
    <property type="term" value="C:membrane"/>
    <property type="evidence" value="ECO:0007669"/>
    <property type="project" value="TreeGrafter"/>
</dbReference>
<dbReference type="Pfam" id="PF01734">
    <property type="entry name" value="Patatin"/>
    <property type="match status" value="1"/>
</dbReference>
<keyword evidence="5" id="KW-0472">Membrane</keyword>
<dbReference type="OrthoDB" id="197155at2759"/>
<feature type="compositionally biased region" description="Polar residues" evidence="4">
    <location>
        <begin position="73"/>
        <end position="85"/>
    </location>
</feature>
<dbReference type="InterPro" id="IPR002641">
    <property type="entry name" value="PNPLA_dom"/>
</dbReference>
<organism evidence="7 8">
    <name type="scientific">Durio zibethinus</name>
    <name type="common">Durian</name>
    <dbReference type="NCBI Taxonomy" id="66656"/>
    <lineage>
        <taxon>Eukaryota</taxon>
        <taxon>Viridiplantae</taxon>
        <taxon>Streptophyta</taxon>
        <taxon>Embryophyta</taxon>
        <taxon>Tracheophyta</taxon>
        <taxon>Spermatophyta</taxon>
        <taxon>Magnoliopsida</taxon>
        <taxon>eudicotyledons</taxon>
        <taxon>Gunneridae</taxon>
        <taxon>Pentapetalae</taxon>
        <taxon>rosids</taxon>
        <taxon>malvids</taxon>
        <taxon>Malvales</taxon>
        <taxon>Malvaceae</taxon>
        <taxon>Helicteroideae</taxon>
        <taxon>Durio</taxon>
    </lineage>
</organism>
<comment type="similarity">
    <text evidence="3">Belongs to the patatin family.</text>
</comment>
<comment type="domain">
    <text evidence="3">The nitrogen atoms of the two glycine residues in the GGXR motif define the oxyanion hole, and stabilize the oxyanion that forms during the nucleophilic attack by the catalytic serine during substrate cleavage.</text>
</comment>
<dbReference type="KEGG" id="dzi:111282760"/>
<evidence type="ECO:0000313" key="7">
    <source>
        <dbReference type="Proteomes" id="UP000515121"/>
    </source>
</evidence>
<dbReference type="RefSeq" id="XP_022726731.1">
    <property type="nucleotide sequence ID" value="XM_022870996.1"/>
</dbReference>
<gene>
    <name evidence="8" type="primary">LOC111282760</name>
</gene>
<comment type="caution">
    <text evidence="2">Lacks conserved residue(s) required for the propagation of feature annotation.</text>
</comment>
<evidence type="ECO:0000256" key="4">
    <source>
        <dbReference type="SAM" id="MobiDB-lite"/>
    </source>
</evidence>
<evidence type="ECO:0000256" key="2">
    <source>
        <dbReference type="PROSITE-ProRule" id="PRU01161"/>
    </source>
</evidence>
<keyword evidence="5" id="KW-1133">Transmembrane helix</keyword>
<evidence type="ECO:0000256" key="5">
    <source>
        <dbReference type="SAM" id="Phobius"/>
    </source>
</evidence>